<organism evidence="2">
    <name type="scientific">Oikopleura dioica</name>
    <name type="common">Tunicate</name>
    <dbReference type="NCBI Taxonomy" id="34765"/>
    <lineage>
        <taxon>Eukaryota</taxon>
        <taxon>Metazoa</taxon>
        <taxon>Chordata</taxon>
        <taxon>Tunicata</taxon>
        <taxon>Appendicularia</taxon>
        <taxon>Copelata</taxon>
        <taxon>Oikopleuridae</taxon>
        <taxon>Oikopleura</taxon>
    </lineage>
</organism>
<proteinExistence type="predicted"/>
<keyword evidence="1" id="KW-0175">Coiled coil</keyword>
<dbReference type="EMBL" id="FN654313">
    <property type="protein sequence ID" value="CBY31678.1"/>
    <property type="molecule type" value="Genomic_DNA"/>
</dbReference>
<dbReference type="AlphaFoldDB" id="E4Y7S8"/>
<feature type="coiled-coil region" evidence="1">
    <location>
        <begin position="3"/>
        <end position="51"/>
    </location>
</feature>
<dbReference type="Proteomes" id="UP000011014">
    <property type="component" value="Unassembled WGS sequence"/>
</dbReference>
<gene>
    <name evidence="2" type="ORF">GSOID_T00025595001</name>
</gene>
<evidence type="ECO:0000313" key="2">
    <source>
        <dbReference type="EMBL" id="CBY31678.1"/>
    </source>
</evidence>
<accession>E4Y7S8</accession>
<evidence type="ECO:0000256" key="1">
    <source>
        <dbReference type="SAM" id="Coils"/>
    </source>
</evidence>
<reference evidence="2" key="1">
    <citation type="journal article" date="2010" name="Science">
        <title>Plasticity of animal genome architecture unmasked by rapid evolution of a pelagic tunicate.</title>
        <authorList>
            <person name="Denoeud F."/>
            <person name="Henriet S."/>
            <person name="Mungpakdee S."/>
            <person name="Aury J.M."/>
            <person name="Da Silva C."/>
            <person name="Brinkmann H."/>
            <person name="Mikhaleva J."/>
            <person name="Olsen L.C."/>
            <person name="Jubin C."/>
            <person name="Canestro C."/>
            <person name="Bouquet J.M."/>
            <person name="Danks G."/>
            <person name="Poulain J."/>
            <person name="Campsteijn C."/>
            <person name="Adamski M."/>
            <person name="Cross I."/>
            <person name="Yadetie F."/>
            <person name="Muffato M."/>
            <person name="Louis A."/>
            <person name="Butcher S."/>
            <person name="Tsagkogeorga G."/>
            <person name="Konrad A."/>
            <person name="Singh S."/>
            <person name="Jensen M.F."/>
            <person name="Cong E.H."/>
            <person name="Eikeseth-Otteraa H."/>
            <person name="Noel B."/>
            <person name="Anthouard V."/>
            <person name="Porcel B.M."/>
            <person name="Kachouri-Lafond R."/>
            <person name="Nishino A."/>
            <person name="Ugolini M."/>
            <person name="Chourrout P."/>
            <person name="Nishida H."/>
            <person name="Aasland R."/>
            <person name="Huzurbazar S."/>
            <person name="Westhof E."/>
            <person name="Delsuc F."/>
            <person name="Lehrach H."/>
            <person name="Reinhardt R."/>
            <person name="Weissenbach J."/>
            <person name="Roy S.W."/>
            <person name="Artiguenave F."/>
            <person name="Postlethwait J.H."/>
            <person name="Manak J.R."/>
            <person name="Thompson E.M."/>
            <person name="Jaillon O."/>
            <person name="Du Pasquier L."/>
            <person name="Boudinot P."/>
            <person name="Liberles D.A."/>
            <person name="Volff J.N."/>
            <person name="Philippe H."/>
            <person name="Lenhard B."/>
            <person name="Roest Crollius H."/>
            <person name="Wincker P."/>
            <person name="Chourrout D."/>
        </authorList>
    </citation>
    <scope>NUCLEOTIDE SEQUENCE [LARGE SCALE GENOMIC DNA]</scope>
</reference>
<sequence>MEKESVSLELHNLRKKVEDLEVQEAKMKIDMNRKEREYQAKKSQIEAQNEELVISNDKALQLLRGRLNEITTAKSELVETVNLLAKDLFTRVGREKAARQSSSHTGVQSKVCEILDISASEFGNLMTDKGDQSWVQSIRDVLDAGAPFADTIANSFKYQLDELTRSCAPVSGR</sequence>
<protein>
    <submittedName>
        <fullName evidence="2">Uncharacterized protein</fullName>
    </submittedName>
</protein>
<name>E4Y7S8_OIKDI</name>